<reference evidence="2 3" key="1">
    <citation type="submission" date="2023-12" db="EMBL/GenBank/DDBJ databases">
        <title>Friends and Foes: Symbiotic and Algicidal bacterial influence on Karenia brevis blooms.</title>
        <authorList>
            <person name="Fei C."/>
            <person name="Mohamed A.R."/>
            <person name="Booker A."/>
            <person name="Arshad M."/>
            <person name="Klass S."/>
            <person name="Ahn S."/>
            <person name="Gilbert P.M."/>
            <person name="Heil C.A."/>
            <person name="Martinez J.M."/>
            <person name="Amin S.A."/>
        </authorList>
    </citation>
    <scope>NUCLEOTIDE SEQUENCE [LARGE SCALE GENOMIC DNA]</scope>
    <source>
        <strain evidence="2 3">CE15</strain>
    </source>
</reference>
<sequence>MIAQLTHSNSDIASHIYAVFQASYKIEAALIGTNNFPPLSRTPQDIASSNSLFYGFYKGDSLAGVIEITYQDNLLEIDSLTVAPEHFRKGIAGKLMEYVLNAFDFSKATVETAVVNAPSIRLYQKHDFNEFKRFTPSHGIEKVALALDLSS</sequence>
<dbReference type="Proteomes" id="UP001382455">
    <property type="component" value="Unassembled WGS sequence"/>
</dbReference>
<evidence type="ECO:0000313" key="2">
    <source>
        <dbReference type="EMBL" id="MEI4551340.1"/>
    </source>
</evidence>
<evidence type="ECO:0000259" key="1">
    <source>
        <dbReference type="PROSITE" id="PS51186"/>
    </source>
</evidence>
<name>A0ABU8EWH6_9GAMM</name>
<dbReference type="InterPro" id="IPR000182">
    <property type="entry name" value="GNAT_dom"/>
</dbReference>
<dbReference type="SUPFAM" id="SSF55729">
    <property type="entry name" value="Acyl-CoA N-acyltransferases (Nat)"/>
    <property type="match status" value="1"/>
</dbReference>
<gene>
    <name evidence="2" type="ORF">WAE96_16820</name>
</gene>
<dbReference type="Pfam" id="PF00583">
    <property type="entry name" value="Acetyltransf_1"/>
    <property type="match status" value="1"/>
</dbReference>
<organism evidence="2 3">
    <name type="scientific">Pseudoalteromonas spongiae</name>
    <dbReference type="NCBI Taxonomy" id="298657"/>
    <lineage>
        <taxon>Bacteria</taxon>
        <taxon>Pseudomonadati</taxon>
        <taxon>Pseudomonadota</taxon>
        <taxon>Gammaproteobacteria</taxon>
        <taxon>Alteromonadales</taxon>
        <taxon>Pseudoalteromonadaceae</taxon>
        <taxon>Pseudoalteromonas</taxon>
    </lineage>
</organism>
<evidence type="ECO:0000313" key="3">
    <source>
        <dbReference type="Proteomes" id="UP001382455"/>
    </source>
</evidence>
<dbReference type="CDD" id="cd04301">
    <property type="entry name" value="NAT_SF"/>
    <property type="match status" value="1"/>
</dbReference>
<protein>
    <submittedName>
        <fullName evidence="2">GNAT family N-acetyltransferase</fullName>
    </submittedName>
</protein>
<proteinExistence type="predicted"/>
<feature type="domain" description="N-acetyltransferase" evidence="1">
    <location>
        <begin position="1"/>
        <end position="150"/>
    </location>
</feature>
<keyword evidence="3" id="KW-1185">Reference proteome</keyword>
<dbReference type="Gene3D" id="3.40.630.30">
    <property type="match status" value="1"/>
</dbReference>
<dbReference type="RefSeq" id="WP_336436330.1">
    <property type="nucleotide sequence ID" value="NZ_JBAWKS010000002.1"/>
</dbReference>
<dbReference type="PROSITE" id="PS51186">
    <property type="entry name" value="GNAT"/>
    <property type="match status" value="1"/>
</dbReference>
<dbReference type="EMBL" id="JBAWKS010000002">
    <property type="protein sequence ID" value="MEI4551340.1"/>
    <property type="molecule type" value="Genomic_DNA"/>
</dbReference>
<dbReference type="InterPro" id="IPR016181">
    <property type="entry name" value="Acyl_CoA_acyltransferase"/>
</dbReference>
<accession>A0ABU8EWH6</accession>
<comment type="caution">
    <text evidence="2">The sequence shown here is derived from an EMBL/GenBank/DDBJ whole genome shotgun (WGS) entry which is preliminary data.</text>
</comment>